<dbReference type="GO" id="GO:0005829">
    <property type="term" value="C:cytosol"/>
    <property type="evidence" value="ECO:0007669"/>
    <property type="project" value="TreeGrafter"/>
</dbReference>
<dbReference type="AlphaFoldDB" id="A0A5D2E3Z2"/>
<protein>
    <recommendedName>
        <fullName evidence="3">OB domain-containing protein</fullName>
    </recommendedName>
</protein>
<dbReference type="GO" id="GO:2000042">
    <property type="term" value="P:negative regulation of double-strand break repair via homologous recombination"/>
    <property type="evidence" value="ECO:0007669"/>
    <property type="project" value="TreeGrafter"/>
</dbReference>
<dbReference type="Gene3D" id="2.40.50.140">
    <property type="entry name" value="Nucleic acid-binding proteins"/>
    <property type="match status" value="1"/>
</dbReference>
<dbReference type="InterPro" id="IPR012340">
    <property type="entry name" value="NA-bd_OB-fold"/>
</dbReference>
<dbReference type="GO" id="GO:0033045">
    <property type="term" value="P:regulation of sister chromatid segregation"/>
    <property type="evidence" value="ECO:0007669"/>
    <property type="project" value="TreeGrafter"/>
</dbReference>
<dbReference type="GO" id="GO:0006281">
    <property type="term" value="P:DNA repair"/>
    <property type="evidence" value="ECO:0007669"/>
    <property type="project" value="TreeGrafter"/>
</dbReference>
<dbReference type="EMBL" id="CM017700">
    <property type="protein sequence ID" value="TYG87997.1"/>
    <property type="molecule type" value="Genomic_DNA"/>
</dbReference>
<keyword evidence="2" id="KW-1185">Reference proteome</keyword>
<reference evidence="1 2" key="1">
    <citation type="submission" date="2019-06" db="EMBL/GenBank/DDBJ databases">
        <title>WGS assembly of Gossypium darwinii.</title>
        <authorList>
            <person name="Chen Z.J."/>
            <person name="Sreedasyam A."/>
            <person name="Ando A."/>
            <person name="Song Q."/>
            <person name="De L."/>
            <person name="Hulse-Kemp A."/>
            <person name="Ding M."/>
            <person name="Ye W."/>
            <person name="Kirkbride R."/>
            <person name="Jenkins J."/>
            <person name="Plott C."/>
            <person name="Lovell J."/>
            <person name="Lin Y.-M."/>
            <person name="Vaughn R."/>
            <person name="Liu B."/>
            <person name="Li W."/>
            <person name="Simpson S."/>
            <person name="Scheffler B."/>
            <person name="Saski C."/>
            <person name="Grover C."/>
            <person name="Hu G."/>
            <person name="Conover J."/>
            <person name="Carlson J."/>
            <person name="Shu S."/>
            <person name="Boston L."/>
            <person name="Williams M."/>
            <person name="Peterson D."/>
            <person name="Mcgee K."/>
            <person name="Jones D."/>
            <person name="Wendel J."/>
            <person name="Stelly D."/>
            <person name="Grimwood J."/>
            <person name="Schmutz J."/>
        </authorList>
    </citation>
    <scope>NUCLEOTIDE SEQUENCE [LARGE SCALE GENOMIC DNA]</scope>
    <source>
        <strain evidence="1">1808015.09</strain>
    </source>
</reference>
<dbReference type="Proteomes" id="UP000323506">
    <property type="component" value="Chromosome A13"/>
</dbReference>
<evidence type="ECO:0000313" key="1">
    <source>
        <dbReference type="EMBL" id="TYG87997.1"/>
    </source>
</evidence>
<dbReference type="GO" id="GO:0016607">
    <property type="term" value="C:nuclear speck"/>
    <property type="evidence" value="ECO:0007669"/>
    <property type="project" value="TreeGrafter"/>
</dbReference>
<accession>A0A5D2E3Z2</accession>
<organism evidence="1 2">
    <name type="scientific">Gossypium darwinii</name>
    <name type="common">Darwin's cotton</name>
    <name type="synonym">Gossypium barbadense var. darwinii</name>
    <dbReference type="NCBI Taxonomy" id="34276"/>
    <lineage>
        <taxon>Eukaryota</taxon>
        <taxon>Viridiplantae</taxon>
        <taxon>Streptophyta</taxon>
        <taxon>Embryophyta</taxon>
        <taxon>Tracheophyta</taxon>
        <taxon>Spermatophyta</taxon>
        <taxon>Magnoliopsida</taxon>
        <taxon>eudicotyledons</taxon>
        <taxon>Gunneridae</taxon>
        <taxon>Pentapetalae</taxon>
        <taxon>rosids</taxon>
        <taxon>malvids</taxon>
        <taxon>Malvales</taxon>
        <taxon>Malvaceae</taxon>
        <taxon>Malvoideae</taxon>
        <taxon>Gossypium</taxon>
    </lineage>
</organism>
<dbReference type="PANTHER" id="PTHR33962">
    <property type="entry name" value="RECQ-MEDIATED GENOME INSTABILITY PROTEIN 2 RMI2"/>
    <property type="match status" value="1"/>
</dbReference>
<dbReference type="GO" id="GO:0043007">
    <property type="term" value="P:maintenance of rDNA"/>
    <property type="evidence" value="ECO:0007669"/>
    <property type="project" value="TreeGrafter"/>
</dbReference>
<dbReference type="InterPro" id="IPR032245">
    <property type="entry name" value="RMI2"/>
</dbReference>
<dbReference type="Pfam" id="PF16100">
    <property type="entry name" value="RMI2"/>
    <property type="match status" value="1"/>
</dbReference>
<dbReference type="PANTHER" id="PTHR33962:SF1">
    <property type="entry name" value="RECQ-MEDIATED GENOME INSTABILITY PROTEIN 2"/>
    <property type="match status" value="1"/>
</dbReference>
<name>A0A5D2E3Z2_GOSDA</name>
<evidence type="ECO:0000313" key="2">
    <source>
        <dbReference type="Proteomes" id="UP000323506"/>
    </source>
</evidence>
<sequence>MDYSLAALKLLCGQLKDARGTPSQSALTLGGILFQRVWLQGVLVSNDDEDHLLLDDSTGIVELNLSGDFRQRQWKTGMYVMVVGGYFVRTGDIPVIKRCGISKFWKLTNFSTSPSLKNSYELMNHSFLCLLESPKRLVE</sequence>
<gene>
    <name evidence="1" type="ORF">ES288_A13G259700v1</name>
</gene>
<proteinExistence type="predicted"/>
<evidence type="ECO:0008006" key="3">
    <source>
        <dbReference type="Google" id="ProtNLM"/>
    </source>
</evidence>